<dbReference type="InterPro" id="IPR004108">
    <property type="entry name" value="Fe_hydrogenase_lsu_C"/>
</dbReference>
<dbReference type="GO" id="GO:0046872">
    <property type="term" value="F:metal ion binding"/>
    <property type="evidence" value="ECO:0007669"/>
    <property type="project" value="UniProtKB-KW"/>
</dbReference>
<evidence type="ECO:0000313" key="9">
    <source>
        <dbReference type="Proteomes" id="UP000886887"/>
    </source>
</evidence>
<dbReference type="SMART" id="SM00091">
    <property type="entry name" value="PAS"/>
    <property type="match status" value="1"/>
</dbReference>
<dbReference type="Pfam" id="PF13237">
    <property type="entry name" value="Fer4_10"/>
    <property type="match status" value="1"/>
</dbReference>
<dbReference type="SUPFAM" id="SSF54862">
    <property type="entry name" value="4Fe-4S ferredoxins"/>
    <property type="match status" value="1"/>
</dbReference>
<dbReference type="PANTHER" id="PTHR11615">
    <property type="entry name" value="NITRATE, FORMATE, IRON DEHYDROGENASE"/>
    <property type="match status" value="1"/>
</dbReference>
<dbReference type="InterPro" id="IPR050340">
    <property type="entry name" value="Cytosolic_Fe-S_CAF"/>
</dbReference>
<dbReference type="Gene3D" id="3.40.950.10">
    <property type="entry name" value="Fe-only Hydrogenase (Larger Subunit), Chain L, domain 3"/>
    <property type="match status" value="1"/>
</dbReference>
<reference evidence="8" key="1">
    <citation type="submission" date="2020-10" db="EMBL/GenBank/DDBJ databases">
        <authorList>
            <person name="Gilroy R."/>
        </authorList>
    </citation>
    <scope>NUCLEOTIDE SEQUENCE</scope>
    <source>
        <strain evidence="8">ChiSxjej2B14-6234</strain>
    </source>
</reference>
<feature type="domain" description="PAS" evidence="5">
    <location>
        <begin position="408"/>
        <end position="478"/>
    </location>
</feature>
<dbReference type="PROSITE" id="PS00198">
    <property type="entry name" value="4FE4S_FER_1"/>
    <property type="match status" value="1"/>
</dbReference>
<evidence type="ECO:0000256" key="1">
    <source>
        <dbReference type="ARBA" id="ARBA00022485"/>
    </source>
</evidence>
<gene>
    <name evidence="8" type="ORF">IAB73_06945</name>
</gene>
<dbReference type="InterPro" id="IPR007202">
    <property type="entry name" value="4Fe-4S_dom"/>
</dbReference>
<dbReference type="CDD" id="cd00130">
    <property type="entry name" value="PAS"/>
    <property type="match status" value="1"/>
</dbReference>
<dbReference type="GO" id="GO:0051539">
    <property type="term" value="F:4 iron, 4 sulfur cluster binding"/>
    <property type="evidence" value="ECO:0007669"/>
    <property type="project" value="UniProtKB-KW"/>
</dbReference>
<dbReference type="Gene3D" id="3.30.70.20">
    <property type="match status" value="1"/>
</dbReference>
<reference evidence="8" key="2">
    <citation type="journal article" date="2021" name="PeerJ">
        <title>Extensive microbial diversity within the chicken gut microbiome revealed by metagenomics and culture.</title>
        <authorList>
            <person name="Gilroy R."/>
            <person name="Ravi A."/>
            <person name="Getino M."/>
            <person name="Pursley I."/>
            <person name="Horton D.L."/>
            <person name="Alikhan N.F."/>
            <person name="Baker D."/>
            <person name="Gharbi K."/>
            <person name="Hall N."/>
            <person name="Watson M."/>
            <person name="Adriaenssens E.M."/>
            <person name="Foster-Nyarko E."/>
            <person name="Jarju S."/>
            <person name="Secka A."/>
            <person name="Antonio M."/>
            <person name="Oren A."/>
            <person name="Chaudhuri R.R."/>
            <person name="La Ragione R."/>
            <person name="Hildebrand F."/>
            <person name="Pallen M.J."/>
        </authorList>
    </citation>
    <scope>NUCLEOTIDE SEQUENCE</scope>
    <source>
        <strain evidence="8">ChiSxjej2B14-6234</strain>
    </source>
</reference>
<dbReference type="Pfam" id="PF00989">
    <property type="entry name" value="PAS"/>
    <property type="match status" value="1"/>
</dbReference>
<keyword evidence="2" id="KW-0479">Metal-binding</keyword>
<dbReference type="EMBL" id="DVFJ01000022">
    <property type="protein sequence ID" value="HIQ71924.1"/>
    <property type="molecule type" value="Genomic_DNA"/>
</dbReference>
<feature type="domain" description="4Fe-4S" evidence="7">
    <location>
        <begin position="355"/>
        <end position="417"/>
    </location>
</feature>
<comment type="caution">
    <text evidence="8">The sequence shown here is derived from an EMBL/GenBank/DDBJ whole genome shotgun (WGS) entry which is preliminary data.</text>
</comment>
<dbReference type="PROSITE" id="PS50112">
    <property type="entry name" value="PAS"/>
    <property type="match status" value="1"/>
</dbReference>
<dbReference type="InterPro" id="IPR017900">
    <property type="entry name" value="4Fe4S_Fe_S_CS"/>
</dbReference>
<dbReference type="InterPro" id="IPR000014">
    <property type="entry name" value="PAS"/>
</dbReference>
<accession>A0A9D0ZA34</accession>
<evidence type="ECO:0000256" key="3">
    <source>
        <dbReference type="ARBA" id="ARBA00023004"/>
    </source>
</evidence>
<dbReference type="PROSITE" id="PS51379">
    <property type="entry name" value="4FE4S_FER_2"/>
    <property type="match status" value="2"/>
</dbReference>
<name>A0A9D0ZA34_9FIRM</name>
<proteinExistence type="predicted"/>
<evidence type="ECO:0000259" key="5">
    <source>
        <dbReference type="PROSITE" id="PS50112"/>
    </source>
</evidence>
<dbReference type="Proteomes" id="UP000886887">
    <property type="component" value="Unassembled WGS sequence"/>
</dbReference>
<dbReference type="Pfam" id="PF02906">
    <property type="entry name" value="Fe_hyd_lg_C"/>
    <property type="match status" value="1"/>
</dbReference>
<dbReference type="InterPro" id="IPR017896">
    <property type="entry name" value="4Fe4S_Fe-S-bd"/>
</dbReference>
<dbReference type="AlphaFoldDB" id="A0A9D0ZA34"/>
<organism evidence="8 9">
    <name type="scientific">Candidatus Onthenecus intestinigallinarum</name>
    <dbReference type="NCBI Taxonomy" id="2840875"/>
    <lineage>
        <taxon>Bacteria</taxon>
        <taxon>Bacillati</taxon>
        <taxon>Bacillota</taxon>
        <taxon>Clostridia</taxon>
        <taxon>Eubacteriales</taxon>
        <taxon>Candidatus Onthenecus</taxon>
    </lineage>
</organism>
<evidence type="ECO:0000256" key="4">
    <source>
        <dbReference type="ARBA" id="ARBA00023014"/>
    </source>
</evidence>
<protein>
    <submittedName>
        <fullName evidence="8">PAS domain-containing protein</fullName>
    </submittedName>
</protein>
<keyword evidence="4" id="KW-0411">Iron-sulfur</keyword>
<sequence length="572" mass="63594">MSIIGLKKANCKHCYKCLKSCPVKSIEVVGGQAKIIERSCVLCGTCLLVCPQHAKTLESDLALVQGWVRAGEPVAVSLAPAFTGSFEGTGKQMVSALLKLGFARVSETALGAAYVTAEFARMVREEKMEHIITSCCPVVNDFIEKHHPDMIPYLAPVVSPMIAHAQLLRQTLGEGVKVVFIGPCIAKKQEARDIRHDGLVDAVLTFDDLATWLDQAGVRPQDMEETPFFNANPSVARMYPVPGGVNETVQRLMGEDAQRHYKFLDVTGLQSCAELFDAIRHGDMQHCFMELNACVGGCTGGPARSEHAHSRFESRLRVVDRTRRSSPDYPPTPESLRMRKTFTDRSEREDLPSEEVIRAILRQTGKETPEQELNCGMCGYNSCREKAIAVYQGKAELTMCIPYMRERAESLSEVVLTATPNITLIADRDLNVCEFNRAAQQRFGLTRAQALEKNLYELLDASDYQFVLDTHQPIEDKRVTLPECGMTALETIVYIPEGDMVLGILRDISAEVAREQSQYNLRIETIEQTQKVIDKQMVVAQQIASLLGETTAETKVTLTKLKNMIVYDGEKP</sequence>
<keyword evidence="1" id="KW-0004">4Fe-4S</keyword>
<dbReference type="SUPFAM" id="SSF55785">
    <property type="entry name" value="PYP-like sensor domain (PAS domain)"/>
    <property type="match status" value="1"/>
</dbReference>
<evidence type="ECO:0000256" key="2">
    <source>
        <dbReference type="ARBA" id="ARBA00022723"/>
    </source>
</evidence>
<dbReference type="Gene3D" id="3.30.450.20">
    <property type="entry name" value="PAS domain"/>
    <property type="match status" value="1"/>
</dbReference>
<dbReference type="GO" id="GO:0006355">
    <property type="term" value="P:regulation of DNA-templated transcription"/>
    <property type="evidence" value="ECO:0007669"/>
    <property type="project" value="InterPro"/>
</dbReference>
<dbReference type="SUPFAM" id="SSF53920">
    <property type="entry name" value="Fe-only hydrogenase"/>
    <property type="match status" value="1"/>
</dbReference>
<evidence type="ECO:0000313" key="8">
    <source>
        <dbReference type="EMBL" id="HIQ71924.1"/>
    </source>
</evidence>
<dbReference type="InterPro" id="IPR035965">
    <property type="entry name" value="PAS-like_dom_sf"/>
</dbReference>
<evidence type="ECO:0000259" key="6">
    <source>
        <dbReference type="PROSITE" id="PS51379"/>
    </source>
</evidence>
<dbReference type="PROSITE" id="PS51656">
    <property type="entry name" value="4FE4S"/>
    <property type="match status" value="1"/>
</dbReference>
<feature type="domain" description="4Fe-4S ferredoxin-type" evidence="6">
    <location>
        <begin position="31"/>
        <end position="60"/>
    </location>
</feature>
<dbReference type="Pfam" id="PF04060">
    <property type="entry name" value="FeS"/>
    <property type="match status" value="1"/>
</dbReference>
<dbReference type="Gene3D" id="1.10.15.40">
    <property type="entry name" value="Electron transport complex subunit B, putative Fe-S cluster"/>
    <property type="match status" value="1"/>
</dbReference>
<dbReference type="InterPro" id="IPR013767">
    <property type="entry name" value="PAS_fold"/>
</dbReference>
<keyword evidence="3" id="KW-0408">Iron</keyword>
<dbReference type="InterPro" id="IPR009016">
    <property type="entry name" value="Fe_hydrogenase"/>
</dbReference>
<feature type="domain" description="4Fe-4S ferredoxin-type" evidence="6">
    <location>
        <begin position="2"/>
        <end position="30"/>
    </location>
</feature>
<evidence type="ECO:0000259" key="7">
    <source>
        <dbReference type="PROSITE" id="PS51656"/>
    </source>
</evidence>